<dbReference type="SMART" id="SM00421">
    <property type="entry name" value="HTH_LUXR"/>
    <property type="match status" value="1"/>
</dbReference>
<dbReference type="AlphaFoldDB" id="A0AB39VN47"/>
<dbReference type="GO" id="GO:0006355">
    <property type="term" value="P:regulation of DNA-templated transcription"/>
    <property type="evidence" value="ECO:0007669"/>
    <property type="project" value="InterPro"/>
</dbReference>
<protein>
    <submittedName>
        <fullName evidence="3">Response regulator transcription factor</fullName>
    </submittedName>
</protein>
<evidence type="ECO:0000256" key="1">
    <source>
        <dbReference type="ARBA" id="ARBA00023125"/>
    </source>
</evidence>
<sequence>MMKILIVEPCGYMRLGMLSVLTKNRQIEVVDVDSLEKALVEATNLKPDIILANMTSHCHSTQTSCNINNFLKLRTTSRIYCYLDANYPESDEPITIAENFLILKKQMVNSILHRLNDLASTRAPLKICTQPYSIYSDQEILVMNDWMAEVPNYRIAKKLNISDRTVYVHKRHITQKIKVRNRLEFCFIYNLIKYFYWPINPLAQKPMSRQTKADIFSLTR</sequence>
<evidence type="ECO:0000313" key="3">
    <source>
        <dbReference type="EMBL" id="XDU71208.1"/>
    </source>
</evidence>
<dbReference type="RefSeq" id="WP_237713087.1">
    <property type="nucleotide sequence ID" value="NZ_CP165628.1"/>
</dbReference>
<proteinExistence type="predicted"/>
<gene>
    <name evidence="3" type="ORF">AB3G37_16805</name>
</gene>
<dbReference type="SUPFAM" id="SSF46894">
    <property type="entry name" value="C-terminal effector domain of the bipartite response regulators"/>
    <property type="match status" value="1"/>
</dbReference>
<evidence type="ECO:0000259" key="2">
    <source>
        <dbReference type="SMART" id="SM00421"/>
    </source>
</evidence>
<keyword evidence="1" id="KW-0238">DNA-binding</keyword>
<organism evidence="3">
    <name type="scientific">Rouxiella sp. WC2420</name>
    <dbReference type="NCBI Taxonomy" id="3234145"/>
    <lineage>
        <taxon>Bacteria</taxon>
        <taxon>Pseudomonadati</taxon>
        <taxon>Pseudomonadota</taxon>
        <taxon>Gammaproteobacteria</taxon>
        <taxon>Enterobacterales</taxon>
        <taxon>Yersiniaceae</taxon>
        <taxon>Rouxiella</taxon>
    </lineage>
</organism>
<dbReference type="InterPro" id="IPR016032">
    <property type="entry name" value="Sig_transdc_resp-reg_C-effctor"/>
</dbReference>
<reference evidence="3" key="1">
    <citation type="submission" date="2024-07" db="EMBL/GenBank/DDBJ databases">
        <authorList>
            <person name="Biller S.J."/>
        </authorList>
    </citation>
    <scope>NUCLEOTIDE SEQUENCE</scope>
    <source>
        <strain evidence="3">WC2420</strain>
    </source>
</reference>
<name>A0AB39VN47_9GAMM</name>
<dbReference type="Pfam" id="PF00196">
    <property type="entry name" value="GerE"/>
    <property type="match status" value="1"/>
</dbReference>
<dbReference type="InterPro" id="IPR000792">
    <property type="entry name" value="Tscrpt_reg_LuxR_C"/>
</dbReference>
<dbReference type="EMBL" id="CP165628">
    <property type="protein sequence ID" value="XDU71208.1"/>
    <property type="molecule type" value="Genomic_DNA"/>
</dbReference>
<feature type="domain" description="HTH luxR-type" evidence="2">
    <location>
        <begin position="132"/>
        <end position="189"/>
    </location>
</feature>
<dbReference type="GO" id="GO:0003677">
    <property type="term" value="F:DNA binding"/>
    <property type="evidence" value="ECO:0007669"/>
    <property type="project" value="UniProtKB-KW"/>
</dbReference>
<dbReference type="InterPro" id="IPR036388">
    <property type="entry name" value="WH-like_DNA-bd_sf"/>
</dbReference>
<accession>A0AB39VN47</accession>
<dbReference type="Gene3D" id="1.10.10.10">
    <property type="entry name" value="Winged helix-like DNA-binding domain superfamily/Winged helix DNA-binding domain"/>
    <property type="match status" value="1"/>
</dbReference>
<dbReference type="CDD" id="cd06170">
    <property type="entry name" value="LuxR_C_like"/>
    <property type="match status" value="1"/>
</dbReference>